<keyword evidence="3" id="KW-1185">Reference proteome</keyword>
<dbReference type="Proteomes" id="UP000015453">
    <property type="component" value="Unassembled WGS sequence"/>
</dbReference>
<accession>S8DR61</accession>
<name>S8DR61_9LAMI</name>
<gene>
    <name evidence="2" type="ORF">M569_12484</name>
</gene>
<evidence type="ECO:0000313" key="2">
    <source>
        <dbReference type="EMBL" id="EPS62307.1"/>
    </source>
</evidence>
<comment type="caution">
    <text evidence="2">The sequence shown here is derived from an EMBL/GenBank/DDBJ whole genome shotgun (WGS) entry which is preliminary data.</text>
</comment>
<evidence type="ECO:0000256" key="1">
    <source>
        <dbReference type="SAM" id="MobiDB-lite"/>
    </source>
</evidence>
<sequence>MDAERITWSVRGEEALLAVFETIAPLWKYENGFRPGISDRKKLKGKKWPYYERWLQIFGQDRAYGEDAQSFADARKHLDAMFGNDDGKDGEKSQPKINYPHPTSPIAGGTPLSDYGYRIAGGTPRYRTWKYRIAGGTPLPMPEPHSLR</sequence>
<feature type="compositionally biased region" description="Basic and acidic residues" evidence="1">
    <location>
        <begin position="82"/>
        <end position="94"/>
    </location>
</feature>
<dbReference type="OrthoDB" id="913940at2759"/>
<dbReference type="AlphaFoldDB" id="S8DR61"/>
<dbReference type="EMBL" id="AUSU01006232">
    <property type="protein sequence ID" value="EPS62307.1"/>
    <property type="molecule type" value="Genomic_DNA"/>
</dbReference>
<reference evidence="2 3" key="1">
    <citation type="journal article" date="2013" name="BMC Genomics">
        <title>The miniature genome of a carnivorous plant Genlisea aurea contains a low number of genes and short non-coding sequences.</title>
        <authorList>
            <person name="Leushkin E.V."/>
            <person name="Sutormin R.A."/>
            <person name="Nabieva E.R."/>
            <person name="Penin A.A."/>
            <person name="Kondrashov A.S."/>
            <person name="Logacheva M.D."/>
        </authorList>
    </citation>
    <scope>NUCLEOTIDE SEQUENCE [LARGE SCALE GENOMIC DNA]</scope>
</reference>
<protein>
    <submittedName>
        <fullName evidence="2">Uncharacterized protein</fullName>
    </submittedName>
</protein>
<evidence type="ECO:0000313" key="3">
    <source>
        <dbReference type="Proteomes" id="UP000015453"/>
    </source>
</evidence>
<organism evidence="2 3">
    <name type="scientific">Genlisea aurea</name>
    <dbReference type="NCBI Taxonomy" id="192259"/>
    <lineage>
        <taxon>Eukaryota</taxon>
        <taxon>Viridiplantae</taxon>
        <taxon>Streptophyta</taxon>
        <taxon>Embryophyta</taxon>
        <taxon>Tracheophyta</taxon>
        <taxon>Spermatophyta</taxon>
        <taxon>Magnoliopsida</taxon>
        <taxon>eudicotyledons</taxon>
        <taxon>Gunneridae</taxon>
        <taxon>Pentapetalae</taxon>
        <taxon>asterids</taxon>
        <taxon>lamiids</taxon>
        <taxon>Lamiales</taxon>
        <taxon>Lentibulariaceae</taxon>
        <taxon>Genlisea</taxon>
    </lineage>
</organism>
<feature type="region of interest" description="Disordered" evidence="1">
    <location>
        <begin position="82"/>
        <end position="110"/>
    </location>
</feature>
<proteinExistence type="predicted"/>